<gene>
    <name evidence="1" type="primary">Necator_chrI.g3349</name>
    <name evidence="1" type="ORF">RB195_007220</name>
</gene>
<sequence>MRMIGRYSSNGYGEGDLGFARMELDVDELCLSKPGSIEGLVDLLNVTTLDAFEVVGALLAPEDLGVLSLPSEESTDGADVNLSVTLGSVGVRICEAAMTTTGNFATGSDLTDGGKAELVAGLLYSLREKRSFASYNLQDLKNEAAVVLEANRAECNCSDEVLQFMDPSHVNSIADLMRVLADD</sequence>
<proteinExistence type="predicted"/>
<dbReference type="Proteomes" id="UP001303046">
    <property type="component" value="Unassembled WGS sequence"/>
</dbReference>
<evidence type="ECO:0000313" key="1">
    <source>
        <dbReference type="EMBL" id="KAK6730619.1"/>
    </source>
</evidence>
<accession>A0ABR1BZ87</accession>
<keyword evidence="2" id="KW-1185">Reference proteome</keyword>
<reference evidence="1 2" key="1">
    <citation type="submission" date="2023-08" db="EMBL/GenBank/DDBJ databases">
        <title>A Necator americanus chromosomal reference genome.</title>
        <authorList>
            <person name="Ilik V."/>
            <person name="Petrzelkova K.J."/>
            <person name="Pardy F."/>
            <person name="Fuh T."/>
            <person name="Niatou-Singa F.S."/>
            <person name="Gouil Q."/>
            <person name="Baker L."/>
            <person name="Ritchie M.E."/>
            <person name="Jex A.R."/>
            <person name="Gazzola D."/>
            <person name="Li H."/>
            <person name="Toshio Fujiwara R."/>
            <person name="Zhan B."/>
            <person name="Aroian R.V."/>
            <person name="Pafco B."/>
            <person name="Schwarz E.M."/>
        </authorList>
    </citation>
    <scope>NUCLEOTIDE SEQUENCE [LARGE SCALE GENOMIC DNA]</scope>
    <source>
        <strain evidence="1 2">Aroian</strain>
        <tissue evidence="1">Whole animal</tissue>
    </source>
</reference>
<name>A0ABR1BZ87_NECAM</name>
<dbReference type="EMBL" id="JAVFWL010000001">
    <property type="protein sequence ID" value="KAK6730619.1"/>
    <property type="molecule type" value="Genomic_DNA"/>
</dbReference>
<evidence type="ECO:0000313" key="2">
    <source>
        <dbReference type="Proteomes" id="UP001303046"/>
    </source>
</evidence>
<protein>
    <submittedName>
        <fullName evidence="1">Uncharacterized protein</fullName>
    </submittedName>
</protein>
<comment type="caution">
    <text evidence="1">The sequence shown here is derived from an EMBL/GenBank/DDBJ whole genome shotgun (WGS) entry which is preliminary data.</text>
</comment>
<organism evidence="1 2">
    <name type="scientific">Necator americanus</name>
    <name type="common">Human hookworm</name>
    <dbReference type="NCBI Taxonomy" id="51031"/>
    <lineage>
        <taxon>Eukaryota</taxon>
        <taxon>Metazoa</taxon>
        <taxon>Ecdysozoa</taxon>
        <taxon>Nematoda</taxon>
        <taxon>Chromadorea</taxon>
        <taxon>Rhabditida</taxon>
        <taxon>Rhabditina</taxon>
        <taxon>Rhabditomorpha</taxon>
        <taxon>Strongyloidea</taxon>
        <taxon>Ancylostomatidae</taxon>
        <taxon>Bunostominae</taxon>
        <taxon>Necator</taxon>
    </lineage>
</organism>